<feature type="compositionally biased region" description="Polar residues" evidence="1">
    <location>
        <begin position="45"/>
        <end position="69"/>
    </location>
</feature>
<feature type="compositionally biased region" description="Low complexity" evidence="1">
    <location>
        <begin position="74"/>
        <end position="93"/>
    </location>
</feature>
<protein>
    <submittedName>
        <fullName evidence="2">Uncharacterized protein</fullName>
    </submittedName>
</protein>
<feature type="compositionally biased region" description="Basic residues" evidence="1">
    <location>
        <begin position="106"/>
        <end position="123"/>
    </location>
</feature>
<evidence type="ECO:0000256" key="1">
    <source>
        <dbReference type="SAM" id="MobiDB-lite"/>
    </source>
</evidence>
<reference evidence="2 3" key="1">
    <citation type="submission" date="2019-09" db="EMBL/GenBank/DDBJ databases">
        <title>Draft genome of the ectomycorrhizal ascomycete Sphaerosporella brunnea.</title>
        <authorList>
            <consortium name="DOE Joint Genome Institute"/>
            <person name="Benucci G.M."/>
            <person name="Marozzi G."/>
            <person name="Antonielli L."/>
            <person name="Sanchez S."/>
            <person name="Marco P."/>
            <person name="Wang X."/>
            <person name="Falini L.B."/>
            <person name="Barry K."/>
            <person name="Haridas S."/>
            <person name="Lipzen A."/>
            <person name="Labutti K."/>
            <person name="Grigoriev I.V."/>
            <person name="Murat C."/>
            <person name="Martin F."/>
            <person name="Albertini E."/>
            <person name="Donnini D."/>
            <person name="Bonito G."/>
        </authorList>
    </citation>
    <scope>NUCLEOTIDE SEQUENCE [LARGE SCALE GENOMIC DNA]</scope>
    <source>
        <strain evidence="2 3">Sb_GMNB300</strain>
    </source>
</reference>
<dbReference type="OrthoDB" id="5400429at2759"/>
<feature type="compositionally biased region" description="Basic and acidic residues" evidence="1">
    <location>
        <begin position="142"/>
        <end position="152"/>
    </location>
</feature>
<dbReference type="AlphaFoldDB" id="A0A5J5EJ81"/>
<dbReference type="Proteomes" id="UP000326924">
    <property type="component" value="Unassembled WGS sequence"/>
</dbReference>
<gene>
    <name evidence="2" type="ORF">FN846DRAFT_970432</name>
</gene>
<organism evidence="2 3">
    <name type="scientific">Sphaerosporella brunnea</name>
    <dbReference type="NCBI Taxonomy" id="1250544"/>
    <lineage>
        <taxon>Eukaryota</taxon>
        <taxon>Fungi</taxon>
        <taxon>Dikarya</taxon>
        <taxon>Ascomycota</taxon>
        <taxon>Pezizomycotina</taxon>
        <taxon>Pezizomycetes</taxon>
        <taxon>Pezizales</taxon>
        <taxon>Pyronemataceae</taxon>
        <taxon>Sphaerosporella</taxon>
    </lineage>
</organism>
<evidence type="ECO:0000313" key="3">
    <source>
        <dbReference type="Proteomes" id="UP000326924"/>
    </source>
</evidence>
<sequence length="234" mass="25797">MLLAAAPPLPSTVFTPPAPAAAAAARHTRNKPKLSLQISPLAMSPSGSLPLSARTPSSALSPTSRNTVLNRYLSAPSPASPPLSASSTSSSSSSEDDAQLSPGLKEKHRLRRSRRQQQQRRQKMAMSAYQPSTPSASFMPRQPERRARELRRGRSAKRVGFAEEVVVHVLPEEVEEEAGEQEGQKPVETAMERAREIERLRAWVGAQGDLSEEEGREWVRKLVELEMRDLDMEE</sequence>
<name>A0A5J5EJ81_9PEZI</name>
<evidence type="ECO:0000313" key="2">
    <source>
        <dbReference type="EMBL" id="KAA8895251.1"/>
    </source>
</evidence>
<keyword evidence="3" id="KW-1185">Reference proteome</keyword>
<feature type="region of interest" description="Disordered" evidence="1">
    <location>
        <begin position="1"/>
        <end position="154"/>
    </location>
</feature>
<dbReference type="InParanoid" id="A0A5J5EJ81"/>
<comment type="caution">
    <text evidence="2">The sequence shown here is derived from an EMBL/GenBank/DDBJ whole genome shotgun (WGS) entry which is preliminary data.</text>
</comment>
<proteinExistence type="predicted"/>
<dbReference type="EMBL" id="VXIS01000278">
    <property type="protein sequence ID" value="KAA8895251.1"/>
    <property type="molecule type" value="Genomic_DNA"/>
</dbReference>
<accession>A0A5J5EJ81</accession>